<dbReference type="AlphaFoldDB" id="A0AAE1LP44"/>
<comment type="caution">
    <text evidence="1">The sequence shown here is derived from an EMBL/GenBank/DDBJ whole genome shotgun (WGS) entry which is preliminary data.</text>
</comment>
<dbReference type="EMBL" id="JAHWGI010001267">
    <property type="protein sequence ID" value="KAK3926585.1"/>
    <property type="molecule type" value="Genomic_DNA"/>
</dbReference>
<evidence type="ECO:0000313" key="1">
    <source>
        <dbReference type="EMBL" id="KAK3926585.1"/>
    </source>
</evidence>
<sequence>MRKSTSRLRGQRRRGFLITSGEEDPLKRRRLQHRDVPRLQISDLATTRTKDFFTILGLKCDFLEKSVCEWENMDDYRQAREIAVINDHAERGVKLMNNCRVHVTKKGDSFQDLLVNAHSHRQSVPNVKKETLAKKYKF</sequence>
<name>A0AAE1LP44_9NEOP</name>
<dbReference type="PANTHER" id="PTHR46113:SF1">
    <property type="entry name" value="PEPTIDASE M17 LEUCYL AMINOPEPTIDASE N-TERMINAL DOMAIN-CONTAINING PROTEIN"/>
    <property type="match status" value="1"/>
</dbReference>
<organism evidence="1 2">
    <name type="scientific">Frankliniella fusca</name>
    <dbReference type="NCBI Taxonomy" id="407009"/>
    <lineage>
        <taxon>Eukaryota</taxon>
        <taxon>Metazoa</taxon>
        <taxon>Ecdysozoa</taxon>
        <taxon>Arthropoda</taxon>
        <taxon>Hexapoda</taxon>
        <taxon>Insecta</taxon>
        <taxon>Pterygota</taxon>
        <taxon>Neoptera</taxon>
        <taxon>Paraneoptera</taxon>
        <taxon>Thysanoptera</taxon>
        <taxon>Terebrantia</taxon>
        <taxon>Thripoidea</taxon>
        <taxon>Thripidae</taxon>
        <taxon>Frankliniella</taxon>
    </lineage>
</organism>
<protein>
    <submittedName>
        <fullName evidence="1">Elongation factor Ts</fullName>
    </submittedName>
</protein>
<reference evidence="1" key="2">
    <citation type="journal article" date="2023" name="BMC Genomics">
        <title>Pest status, molecular evolution, and epigenetic factors derived from the genome assembly of Frankliniella fusca, a thysanopteran phytovirus vector.</title>
        <authorList>
            <person name="Catto M.A."/>
            <person name="Labadie P.E."/>
            <person name="Jacobson A.L."/>
            <person name="Kennedy G.G."/>
            <person name="Srinivasan R."/>
            <person name="Hunt B.G."/>
        </authorList>
    </citation>
    <scope>NUCLEOTIDE SEQUENCE</scope>
    <source>
        <strain evidence="1">PL_HMW_Pooled</strain>
    </source>
</reference>
<gene>
    <name evidence="1" type="ORF">KUF71_014921</name>
</gene>
<proteinExistence type="predicted"/>
<evidence type="ECO:0000313" key="2">
    <source>
        <dbReference type="Proteomes" id="UP001219518"/>
    </source>
</evidence>
<dbReference type="PANTHER" id="PTHR46113">
    <property type="entry name" value="SNAC DOMAIN-CONTAINING PROTEIN"/>
    <property type="match status" value="1"/>
</dbReference>
<reference evidence="1" key="1">
    <citation type="submission" date="2021-07" db="EMBL/GenBank/DDBJ databases">
        <authorList>
            <person name="Catto M.A."/>
            <person name="Jacobson A."/>
            <person name="Kennedy G."/>
            <person name="Labadie P."/>
            <person name="Hunt B.G."/>
            <person name="Srinivasan R."/>
        </authorList>
    </citation>
    <scope>NUCLEOTIDE SEQUENCE</scope>
    <source>
        <strain evidence="1">PL_HMW_Pooled</strain>
        <tissue evidence="1">Head</tissue>
    </source>
</reference>
<keyword evidence="2" id="KW-1185">Reference proteome</keyword>
<dbReference type="GO" id="GO:0003746">
    <property type="term" value="F:translation elongation factor activity"/>
    <property type="evidence" value="ECO:0007669"/>
    <property type="project" value="UniProtKB-KW"/>
</dbReference>
<accession>A0AAE1LP44</accession>
<keyword evidence="1" id="KW-0251">Elongation factor</keyword>
<dbReference type="Proteomes" id="UP001219518">
    <property type="component" value="Unassembled WGS sequence"/>
</dbReference>
<keyword evidence="1" id="KW-0648">Protein biosynthesis</keyword>